<dbReference type="Proteomes" id="UP000594364">
    <property type="component" value="Chromosome 6"/>
</dbReference>
<evidence type="ECO:0000256" key="1">
    <source>
        <dbReference type="SAM" id="MobiDB-lite"/>
    </source>
</evidence>
<name>A0A7U3Q248_EPIFF</name>
<feature type="compositionally biased region" description="Basic and acidic residues" evidence="1">
    <location>
        <begin position="90"/>
        <end position="100"/>
    </location>
</feature>
<reference evidence="3 4" key="1">
    <citation type="journal article" date="2018" name="PLoS Genet.">
        <title>Repeat elements organise 3D genome structure and mediate transcription in the filamentous fungus Epichloe festucae.</title>
        <authorList>
            <person name="Winter D.J."/>
            <person name="Ganley A.R.D."/>
            <person name="Young C.A."/>
            <person name="Liachko I."/>
            <person name="Schardl C.L."/>
            <person name="Dupont P.Y."/>
            <person name="Berry D."/>
            <person name="Ram A."/>
            <person name="Scott B."/>
            <person name="Cox M.P."/>
        </authorList>
    </citation>
    <scope>NUCLEOTIDE SEQUENCE [LARGE SCALE GENOMIC DNA]</scope>
    <source>
        <strain evidence="3 4">Fl1</strain>
    </source>
</reference>
<protein>
    <submittedName>
        <fullName evidence="3">Uncharacterized protein</fullName>
    </submittedName>
</protein>
<dbReference type="OrthoDB" id="4960109at2759"/>
<feature type="transmembrane region" description="Helical" evidence="2">
    <location>
        <begin position="48"/>
        <end position="67"/>
    </location>
</feature>
<evidence type="ECO:0000313" key="3">
    <source>
        <dbReference type="EMBL" id="QPH16132.1"/>
    </source>
</evidence>
<evidence type="ECO:0000313" key="4">
    <source>
        <dbReference type="Proteomes" id="UP000594364"/>
    </source>
</evidence>
<accession>A0A7U3Q248</accession>
<keyword evidence="2" id="KW-1133">Transmembrane helix</keyword>
<proteinExistence type="predicted"/>
<keyword evidence="2" id="KW-0472">Membrane</keyword>
<evidence type="ECO:0000256" key="2">
    <source>
        <dbReference type="SAM" id="Phobius"/>
    </source>
</evidence>
<organism evidence="3 4">
    <name type="scientific">Epichloe festucae (strain Fl1)</name>
    <dbReference type="NCBI Taxonomy" id="877507"/>
    <lineage>
        <taxon>Eukaryota</taxon>
        <taxon>Fungi</taxon>
        <taxon>Dikarya</taxon>
        <taxon>Ascomycota</taxon>
        <taxon>Pezizomycotina</taxon>
        <taxon>Sordariomycetes</taxon>
        <taxon>Hypocreomycetidae</taxon>
        <taxon>Hypocreales</taxon>
        <taxon>Clavicipitaceae</taxon>
        <taxon>Epichloe</taxon>
    </lineage>
</organism>
<dbReference type="EMBL" id="CP031390">
    <property type="protein sequence ID" value="QPH16132.1"/>
    <property type="molecule type" value="Genomic_DNA"/>
</dbReference>
<gene>
    <name evidence="3" type="ORF">C2857_000694</name>
</gene>
<keyword evidence="2" id="KW-0812">Transmembrane</keyword>
<sequence>MLNRMAYTRSLRLAPIQRRLYTAKPGGGGGGEAAEFTANKDTSSTTKYVALGAAVLVFGLYGAMAGNPRRAAKEAAKNDPGAVSQMNPPHDGHEGKSLSK</sequence>
<feature type="region of interest" description="Disordered" evidence="1">
    <location>
        <begin position="69"/>
        <end position="100"/>
    </location>
</feature>
<keyword evidence="4" id="KW-1185">Reference proteome</keyword>
<dbReference type="AlphaFoldDB" id="A0A7U3Q248"/>